<reference evidence="1" key="1">
    <citation type="submission" date="2023-03" db="EMBL/GenBank/DDBJ databases">
        <title>Chromosome-level genomes of two armyworms, Mythimna separata and Mythimna loreyi, provide insights into the biosynthesis and reception of sex pheromones.</title>
        <authorList>
            <person name="Zhao H."/>
        </authorList>
    </citation>
    <scope>NUCLEOTIDE SEQUENCE</scope>
    <source>
        <tissue evidence="1">Pupa</tissue>
    </source>
</reference>
<protein>
    <submittedName>
        <fullName evidence="1">Uncharacterized protein</fullName>
    </submittedName>
</protein>
<proteinExistence type="predicted"/>
<organism evidence="1 2">
    <name type="scientific">Mythimna loreyi</name>
    <dbReference type="NCBI Taxonomy" id="667449"/>
    <lineage>
        <taxon>Eukaryota</taxon>
        <taxon>Metazoa</taxon>
        <taxon>Ecdysozoa</taxon>
        <taxon>Arthropoda</taxon>
        <taxon>Hexapoda</taxon>
        <taxon>Insecta</taxon>
        <taxon>Pterygota</taxon>
        <taxon>Neoptera</taxon>
        <taxon>Endopterygota</taxon>
        <taxon>Lepidoptera</taxon>
        <taxon>Glossata</taxon>
        <taxon>Ditrysia</taxon>
        <taxon>Noctuoidea</taxon>
        <taxon>Noctuidae</taxon>
        <taxon>Noctuinae</taxon>
        <taxon>Hadenini</taxon>
        <taxon>Mythimna</taxon>
    </lineage>
</organism>
<evidence type="ECO:0000313" key="2">
    <source>
        <dbReference type="Proteomes" id="UP001231649"/>
    </source>
</evidence>
<sequence length="172" mass="19193">MDVTDIGKVASRKRMNTDAEKLREKVSRETAKIIKLKVAQDTAYWDLKERLQQLAGAHERLQQNMVEVQMQHEAASAQYATERRLRPDTLNRVAGARAVCAVLEDYGARLRGCVARARRDRAALQAAYAACGARVRLLAAELVRARSVAAAVRHTGMCPRYLHRDRAALQAA</sequence>
<dbReference type="Proteomes" id="UP001231649">
    <property type="component" value="Chromosome 14"/>
</dbReference>
<keyword evidence="2" id="KW-1185">Reference proteome</keyword>
<dbReference type="EMBL" id="CM056790">
    <property type="protein sequence ID" value="KAJ8723047.1"/>
    <property type="molecule type" value="Genomic_DNA"/>
</dbReference>
<accession>A0ACC2QSF2</accession>
<comment type="caution">
    <text evidence="1">The sequence shown here is derived from an EMBL/GenBank/DDBJ whole genome shotgun (WGS) entry which is preliminary data.</text>
</comment>
<evidence type="ECO:0000313" key="1">
    <source>
        <dbReference type="EMBL" id="KAJ8723047.1"/>
    </source>
</evidence>
<gene>
    <name evidence="1" type="ORF">PYW08_002959</name>
</gene>
<name>A0ACC2QSF2_9NEOP</name>